<dbReference type="SUPFAM" id="SSF109854">
    <property type="entry name" value="DinB/YfiT-like putative metalloenzymes"/>
    <property type="match status" value="1"/>
</dbReference>
<proteinExistence type="predicted"/>
<protein>
    <submittedName>
        <fullName evidence="2">DinB family protein</fullName>
    </submittedName>
</protein>
<comment type="caution">
    <text evidence="2">The sequence shown here is derived from an EMBL/GenBank/DDBJ whole genome shotgun (WGS) entry which is preliminary data.</text>
</comment>
<evidence type="ECO:0000313" key="2">
    <source>
        <dbReference type="EMBL" id="GAA1718233.1"/>
    </source>
</evidence>
<dbReference type="InterPro" id="IPR034660">
    <property type="entry name" value="DinB/YfiT-like"/>
</dbReference>
<dbReference type="EMBL" id="BAAAPM010000003">
    <property type="protein sequence ID" value="GAA1718233.1"/>
    <property type="molecule type" value="Genomic_DNA"/>
</dbReference>
<dbReference type="Proteomes" id="UP001501138">
    <property type="component" value="Unassembled WGS sequence"/>
</dbReference>
<organism evidence="2 3">
    <name type="scientific">Isoptericola hypogeus</name>
    <dbReference type="NCBI Taxonomy" id="300179"/>
    <lineage>
        <taxon>Bacteria</taxon>
        <taxon>Bacillati</taxon>
        <taxon>Actinomycetota</taxon>
        <taxon>Actinomycetes</taxon>
        <taxon>Micrococcales</taxon>
        <taxon>Promicromonosporaceae</taxon>
        <taxon>Isoptericola</taxon>
    </lineage>
</organism>
<dbReference type="Pfam" id="PF04978">
    <property type="entry name" value="MST"/>
    <property type="match status" value="1"/>
</dbReference>
<gene>
    <name evidence="2" type="ORF">GCM10009809_12660</name>
</gene>
<keyword evidence="3" id="KW-1185">Reference proteome</keyword>
<feature type="region of interest" description="Disordered" evidence="1">
    <location>
        <begin position="1"/>
        <end position="31"/>
    </location>
</feature>
<dbReference type="InterPro" id="IPR007061">
    <property type="entry name" value="MST-like"/>
</dbReference>
<dbReference type="Gene3D" id="1.20.120.450">
    <property type="entry name" value="dinb family like domain"/>
    <property type="match status" value="1"/>
</dbReference>
<reference evidence="3" key="1">
    <citation type="journal article" date="2019" name="Int. J. Syst. Evol. Microbiol.">
        <title>The Global Catalogue of Microorganisms (GCM) 10K type strain sequencing project: providing services to taxonomists for standard genome sequencing and annotation.</title>
        <authorList>
            <consortium name="The Broad Institute Genomics Platform"/>
            <consortium name="The Broad Institute Genome Sequencing Center for Infectious Disease"/>
            <person name="Wu L."/>
            <person name="Ma J."/>
        </authorList>
    </citation>
    <scope>NUCLEOTIDE SEQUENCE [LARGE SCALE GENOMIC DNA]</scope>
    <source>
        <strain evidence="3">JCM 15589</strain>
    </source>
</reference>
<sequence>MSGMTDPATDAATRRFPDMWVDPEDDPRGQWADPVGELETHWSYLRTYRTTLVMKCDGLDAEQLARRSVPPSTLSLLGLVRHLAKVEHVWFRQVLQGHHELPKLYVAEGGPDADFDGAVADPAVVEEAWATWRREAGAADAWLATQSDDDMGSTVLHHGNPTTVRDVLEHLVEEYARHLGHADLLRECIDGRTGQ</sequence>
<evidence type="ECO:0000256" key="1">
    <source>
        <dbReference type="SAM" id="MobiDB-lite"/>
    </source>
</evidence>
<name>A0ABP4V5M2_9MICO</name>
<accession>A0ABP4V5M2</accession>
<evidence type="ECO:0000313" key="3">
    <source>
        <dbReference type="Proteomes" id="UP001501138"/>
    </source>
</evidence>